<reference evidence="2 3" key="1">
    <citation type="submission" date="2018-01" db="EMBL/GenBank/DDBJ databases">
        <authorList>
            <person name="Gaut B.S."/>
            <person name="Morton B.R."/>
            <person name="Clegg M.T."/>
            <person name="Duvall M.R."/>
        </authorList>
    </citation>
    <scope>NUCLEOTIDE SEQUENCE [LARGE SCALE GENOMIC DNA]</scope>
    <source>
        <strain evidence="2 3">HR-AV</strain>
    </source>
</reference>
<dbReference type="RefSeq" id="WP_103787164.1">
    <property type="nucleotide sequence ID" value="NZ_PQVF01000001.1"/>
</dbReference>
<evidence type="ECO:0000313" key="2">
    <source>
        <dbReference type="EMBL" id="POY39061.1"/>
    </source>
</evidence>
<sequence length="252" mass="28587">MKKYVLPVVLSVISAAAFAQEKAPKKEVIYRKIEIKGNDTIVDVTKNYDQLSEAERKDLDQLKEIRITPDAHRVKVVKKLDSVQIAKLKKEGKWVEADNTDVIIANGHGILMPPPGDEHFFEKRVNKKVQITVDSTGKKKVIVLETDGDDDELMPPPGMPGDDIVIERVPRAKGDRMMFRKHFSPEYELNFKLPTKGAILVKVKDETGKEVFKETVNNFSGNFSKTIELFPGKYLLLVQQKGKEVLSYSFFK</sequence>
<keyword evidence="1" id="KW-0732">Signal</keyword>
<dbReference type="OrthoDB" id="979598at2"/>
<evidence type="ECO:0008006" key="4">
    <source>
        <dbReference type="Google" id="ProtNLM"/>
    </source>
</evidence>
<dbReference type="AlphaFoldDB" id="A0A2S5A8Z2"/>
<dbReference type="EMBL" id="PQVF01000001">
    <property type="protein sequence ID" value="POY39061.1"/>
    <property type="molecule type" value="Genomic_DNA"/>
</dbReference>
<feature type="chain" id="PRO_5015490621" description="Secretion system C-terminal sorting domain-containing protein" evidence="1">
    <location>
        <begin position="20"/>
        <end position="252"/>
    </location>
</feature>
<dbReference type="Proteomes" id="UP000236893">
    <property type="component" value="Unassembled WGS sequence"/>
</dbReference>
<organism evidence="2 3">
    <name type="scientific">Solitalea longa</name>
    <dbReference type="NCBI Taxonomy" id="2079460"/>
    <lineage>
        <taxon>Bacteria</taxon>
        <taxon>Pseudomonadati</taxon>
        <taxon>Bacteroidota</taxon>
        <taxon>Sphingobacteriia</taxon>
        <taxon>Sphingobacteriales</taxon>
        <taxon>Sphingobacteriaceae</taxon>
        <taxon>Solitalea</taxon>
    </lineage>
</organism>
<proteinExistence type="predicted"/>
<accession>A0A2S5A8Z2</accession>
<feature type="signal peptide" evidence="1">
    <location>
        <begin position="1"/>
        <end position="19"/>
    </location>
</feature>
<keyword evidence="3" id="KW-1185">Reference proteome</keyword>
<gene>
    <name evidence="2" type="ORF">C3K47_00750</name>
</gene>
<evidence type="ECO:0000313" key="3">
    <source>
        <dbReference type="Proteomes" id="UP000236893"/>
    </source>
</evidence>
<protein>
    <recommendedName>
        <fullName evidence="4">Secretion system C-terminal sorting domain-containing protein</fullName>
    </recommendedName>
</protein>
<comment type="caution">
    <text evidence="2">The sequence shown here is derived from an EMBL/GenBank/DDBJ whole genome shotgun (WGS) entry which is preliminary data.</text>
</comment>
<evidence type="ECO:0000256" key="1">
    <source>
        <dbReference type="SAM" id="SignalP"/>
    </source>
</evidence>
<name>A0A2S5A8Z2_9SPHI</name>